<organism evidence="2 3">
    <name type="scientific">Strongyloides papillosus</name>
    <name type="common">Intestinal threadworm</name>
    <dbReference type="NCBI Taxonomy" id="174720"/>
    <lineage>
        <taxon>Eukaryota</taxon>
        <taxon>Metazoa</taxon>
        <taxon>Ecdysozoa</taxon>
        <taxon>Nematoda</taxon>
        <taxon>Chromadorea</taxon>
        <taxon>Rhabditida</taxon>
        <taxon>Tylenchina</taxon>
        <taxon>Panagrolaimomorpha</taxon>
        <taxon>Strongyloidoidea</taxon>
        <taxon>Strongyloididae</taxon>
        <taxon>Strongyloides</taxon>
    </lineage>
</organism>
<evidence type="ECO:0000256" key="1">
    <source>
        <dbReference type="SAM" id="MobiDB-lite"/>
    </source>
</evidence>
<dbReference type="AlphaFoldDB" id="A0A0N5BR05"/>
<feature type="compositionally biased region" description="Low complexity" evidence="1">
    <location>
        <begin position="86"/>
        <end position="99"/>
    </location>
</feature>
<sequence length="179" mass="20076">MIPSRKSTTASLSPINDEQPPKVSKPRGHIICSPKVLVNKTETKGSRKRSTSAVSHNPDVIDYPESSTSLHEPPKRSQMSTSTGRVNLSTSTSVNSSPSLLQQAPEFQQTSIDIFKDRIARNCPIFTEVIKNMITSSTFYEMYISSKPEDFKIWKPIGISDELWELLTMPEVRSLFSEK</sequence>
<dbReference type="WBParaSite" id="SPAL_0000831100.1">
    <property type="protein sequence ID" value="SPAL_0000831100.1"/>
    <property type="gene ID" value="SPAL_0000831100"/>
</dbReference>
<protein>
    <submittedName>
        <fullName evidence="3">Bromo domain-containing protein</fullName>
    </submittedName>
</protein>
<dbReference type="Proteomes" id="UP000046392">
    <property type="component" value="Unplaced"/>
</dbReference>
<feature type="region of interest" description="Disordered" evidence="1">
    <location>
        <begin position="1"/>
        <end position="99"/>
    </location>
</feature>
<proteinExistence type="predicted"/>
<evidence type="ECO:0000313" key="3">
    <source>
        <dbReference type="WBParaSite" id="SPAL_0000831100.1"/>
    </source>
</evidence>
<accession>A0A0N5BR05</accession>
<name>A0A0N5BR05_STREA</name>
<evidence type="ECO:0000313" key="2">
    <source>
        <dbReference type="Proteomes" id="UP000046392"/>
    </source>
</evidence>
<reference evidence="3" key="1">
    <citation type="submission" date="2017-02" db="UniProtKB">
        <authorList>
            <consortium name="WormBaseParasite"/>
        </authorList>
    </citation>
    <scope>IDENTIFICATION</scope>
</reference>
<feature type="compositionally biased region" description="Polar residues" evidence="1">
    <location>
        <begin position="1"/>
        <end position="16"/>
    </location>
</feature>
<keyword evidence="2" id="KW-1185">Reference proteome</keyword>